<dbReference type="Proteomes" id="UP000183200">
    <property type="component" value="Unassembled WGS sequence"/>
</dbReference>
<accession>A0A1H0JVZ6</accession>
<dbReference type="RefSeq" id="WP_245723962.1">
    <property type="nucleotide sequence ID" value="NZ_FNGY01000015.1"/>
</dbReference>
<proteinExistence type="predicted"/>
<evidence type="ECO:0000313" key="2">
    <source>
        <dbReference type="EMBL" id="SDO47713.1"/>
    </source>
</evidence>
<evidence type="ECO:0000259" key="1">
    <source>
        <dbReference type="Pfam" id="PF10543"/>
    </source>
</evidence>
<protein>
    <submittedName>
        <fullName evidence="2">ORF6N domain-containing protein</fullName>
    </submittedName>
</protein>
<dbReference type="Pfam" id="PF10543">
    <property type="entry name" value="ORF6N"/>
    <property type="match status" value="1"/>
</dbReference>
<gene>
    <name evidence="2" type="ORF">SAMN05421820_11591</name>
</gene>
<name>A0A1H0JVZ6_9SPHI</name>
<organism evidence="2 3">
    <name type="scientific">Pedobacter steynii</name>
    <dbReference type="NCBI Taxonomy" id="430522"/>
    <lineage>
        <taxon>Bacteria</taxon>
        <taxon>Pseudomonadati</taxon>
        <taxon>Bacteroidota</taxon>
        <taxon>Sphingobacteriia</taxon>
        <taxon>Sphingobacteriales</taxon>
        <taxon>Sphingobacteriaceae</taxon>
        <taxon>Pedobacter</taxon>
    </lineage>
</organism>
<dbReference type="AlphaFoldDB" id="A0A1H0JVZ6"/>
<feature type="domain" description="KilA-N DNA-binding" evidence="1">
    <location>
        <begin position="16"/>
        <end position="100"/>
    </location>
</feature>
<sequence>MSTLKSVGIPDEVVMSKIYLIRDQKVMLDEDLAGLYGVETRRLNEQVKRNRERFPEDFMFTLTDEEFSYLMSQNATSSWGGRRKLPNAFTEHGVLMLSSVLNSPQSIEVNIQIMRIYIRIREMLLAHKDVFLRVEQVEKHLMKHDRKIELLFTYLSKFIEKEEEPRTEIGFKRKGK</sequence>
<dbReference type="InterPro" id="IPR018873">
    <property type="entry name" value="KilA-N_DNA-bd_domain"/>
</dbReference>
<evidence type="ECO:0000313" key="3">
    <source>
        <dbReference type="Proteomes" id="UP000183200"/>
    </source>
</evidence>
<keyword evidence="3" id="KW-1185">Reference proteome</keyword>
<reference evidence="3" key="1">
    <citation type="submission" date="2016-10" db="EMBL/GenBank/DDBJ databases">
        <authorList>
            <person name="Varghese N."/>
            <person name="Submissions S."/>
        </authorList>
    </citation>
    <scope>NUCLEOTIDE SEQUENCE [LARGE SCALE GENOMIC DNA]</scope>
    <source>
        <strain evidence="3">DSM 19110</strain>
    </source>
</reference>
<dbReference type="STRING" id="430522.BFS30_23330"/>
<dbReference type="EMBL" id="FNGY01000015">
    <property type="protein sequence ID" value="SDO47713.1"/>
    <property type="molecule type" value="Genomic_DNA"/>
</dbReference>